<dbReference type="EMBL" id="JAUSUQ010000001">
    <property type="protein sequence ID" value="MDQ0337400.1"/>
    <property type="molecule type" value="Genomic_DNA"/>
</dbReference>
<proteinExistence type="predicted"/>
<dbReference type="PROSITE" id="PS51257">
    <property type="entry name" value="PROKAR_LIPOPROTEIN"/>
    <property type="match status" value="1"/>
</dbReference>
<dbReference type="Proteomes" id="UP001232445">
    <property type="component" value="Unassembled WGS sequence"/>
</dbReference>
<dbReference type="InterPro" id="IPR007210">
    <property type="entry name" value="ABC_Gly_betaine_transp_sub-bd"/>
</dbReference>
<evidence type="ECO:0000256" key="2">
    <source>
        <dbReference type="SAM" id="SignalP"/>
    </source>
</evidence>
<feature type="region of interest" description="Disordered" evidence="1">
    <location>
        <begin position="28"/>
        <end position="52"/>
    </location>
</feature>
<comment type="caution">
    <text evidence="4">The sequence shown here is derived from an EMBL/GenBank/DDBJ whole genome shotgun (WGS) entry which is preliminary data.</text>
</comment>
<keyword evidence="2" id="KW-0732">Signal</keyword>
<feature type="compositionally biased region" description="Polar residues" evidence="1">
    <location>
        <begin position="29"/>
        <end position="44"/>
    </location>
</feature>
<dbReference type="Pfam" id="PF04069">
    <property type="entry name" value="OpuAC"/>
    <property type="match status" value="1"/>
</dbReference>
<dbReference type="Gene3D" id="3.40.190.10">
    <property type="entry name" value="Periplasmic binding protein-like II"/>
    <property type="match status" value="1"/>
</dbReference>
<sequence>MKKWKGIFWLCLVVVSLLLLSACGSSDSNASGDQGGSNDATPQASDDGGSKGRVVVGGKDFTEQQILSKITSIYLKEKGYDVEEVGSMGSAVVRSALENGQIDVYWEYTGTALVIYLEQEAESDPELAYNIVKETDEANGLVWMDKADFNNTYAILMRRDRAEELGIQTISELAAFVNEQPNELTFATNAEFSSREDGLPGLQAAYGFEFPSSKVIRMDSGLLYNALRDNQVDVSVGFATDGRIKGFDLVVLEDDQLFFPAYNAVPVIRQAVLEENEELAELLNTLADHLDTETMVELNYTVDVEHKDVTEVAREWLKSAGLID</sequence>
<dbReference type="RefSeq" id="WP_307334482.1">
    <property type="nucleotide sequence ID" value="NZ_JAUSUQ010000001.1"/>
</dbReference>
<feature type="chain" id="PRO_5045527770" evidence="2">
    <location>
        <begin position="31"/>
        <end position="324"/>
    </location>
</feature>
<evidence type="ECO:0000259" key="3">
    <source>
        <dbReference type="Pfam" id="PF04069"/>
    </source>
</evidence>
<accession>A0ABU0CLW3</accession>
<evidence type="ECO:0000313" key="5">
    <source>
        <dbReference type="Proteomes" id="UP001232445"/>
    </source>
</evidence>
<dbReference type="Gene3D" id="3.40.190.120">
    <property type="entry name" value="Osmoprotection protein (prox), domain 2"/>
    <property type="match status" value="1"/>
</dbReference>
<dbReference type="SUPFAM" id="SSF53850">
    <property type="entry name" value="Periplasmic binding protein-like II"/>
    <property type="match status" value="1"/>
</dbReference>
<organism evidence="4 5">
    <name type="scientific">Caldalkalibacillus uzonensis</name>
    <dbReference type="NCBI Taxonomy" id="353224"/>
    <lineage>
        <taxon>Bacteria</taxon>
        <taxon>Bacillati</taxon>
        <taxon>Bacillota</taxon>
        <taxon>Bacilli</taxon>
        <taxon>Bacillales</taxon>
        <taxon>Bacillaceae</taxon>
        <taxon>Caldalkalibacillus</taxon>
    </lineage>
</organism>
<protein>
    <submittedName>
        <fullName evidence="4">Osmoprotectant transport system substrate-binding protein</fullName>
    </submittedName>
</protein>
<keyword evidence="5" id="KW-1185">Reference proteome</keyword>
<gene>
    <name evidence="4" type="ORF">J2S00_000170</name>
</gene>
<feature type="domain" description="ABC-type glycine betaine transport system substrate-binding" evidence="3">
    <location>
        <begin position="53"/>
        <end position="318"/>
    </location>
</feature>
<evidence type="ECO:0000313" key="4">
    <source>
        <dbReference type="EMBL" id="MDQ0337400.1"/>
    </source>
</evidence>
<dbReference type="CDD" id="cd13611">
    <property type="entry name" value="PBP2_YehZ"/>
    <property type="match status" value="1"/>
</dbReference>
<feature type="signal peptide" evidence="2">
    <location>
        <begin position="1"/>
        <end position="30"/>
    </location>
</feature>
<name>A0ABU0CLW3_9BACI</name>
<reference evidence="4 5" key="1">
    <citation type="submission" date="2023-07" db="EMBL/GenBank/DDBJ databases">
        <title>Genomic Encyclopedia of Type Strains, Phase IV (KMG-IV): sequencing the most valuable type-strain genomes for metagenomic binning, comparative biology and taxonomic classification.</title>
        <authorList>
            <person name="Goeker M."/>
        </authorList>
    </citation>
    <scope>NUCLEOTIDE SEQUENCE [LARGE SCALE GENOMIC DNA]</scope>
    <source>
        <strain evidence="4 5">DSM 17740</strain>
    </source>
</reference>
<evidence type="ECO:0000256" key="1">
    <source>
        <dbReference type="SAM" id="MobiDB-lite"/>
    </source>
</evidence>